<dbReference type="InterPro" id="IPR005372">
    <property type="entry name" value="UPF0182"/>
</dbReference>
<evidence type="ECO:0000313" key="1">
    <source>
        <dbReference type="EMBL" id="EQD30974.1"/>
    </source>
</evidence>
<reference evidence="1" key="2">
    <citation type="journal article" date="2014" name="ISME J.">
        <title>Microbial stratification in low pH oxic and suboxic macroscopic growths along an acid mine drainage.</title>
        <authorList>
            <person name="Mendez-Garcia C."/>
            <person name="Mesa V."/>
            <person name="Sprenger R.R."/>
            <person name="Richter M."/>
            <person name="Diez M.S."/>
            <person name="Solano J."/>
            <person name="Bargiela R."/>
            <person name="Golyshina O.V."/>
            <person name="Manteca A."/>
            <person name="Ramos J.L."/>
            <person name="Gallego J.R."/>
            <person name="Llorente I."/>
            <person name="Martins Dos Santos V.A."/>
            <person name="Jensen O.N."/>
            <person name="Pelaez A.I."/>
            <person name="Sanchez J."/>
            <person name="Ferrer M."/>
        </authorList>
    </citation>
    <scope>NUCLEOTIDE SEQUENCE</scope>
</reference>
<dbReference type="AlphaFoldDB" id="T0ZQG4"/>
<gene>
    <name evidence="1" type="ORF">B1A_20138</name>
</gene>
<feature type="non-terminal residue" evidence="1">
    <location>
        <position position="52"/>
    </location>
</feature>
<proteinExistence type="predicted"/>
<protein>
    <submittedName>
        <fullName evidence="1">Uncharacterized protein</fullName>
    </submittedName>
</protein>
<sequence>MQSLQRVGYFFIETIFTIVHKLAPYLTLDPDPVPIVTADGRLLWMIDAYTTS</sequence>
<organism evidence="1">
    <name type="scientific">mine drainage metagenome</name>
    <dbReference type="NCBI Taxonomy" id="410659"/>
    <lineage>
        <taxon>unclassified sequences</taxon>
        <taxon>metagenomes</taxon>
        <taxon>ecological metagenomes</taxon>
    </lineage>
</organism>
<dbReference type="Pfam" id="PF03699">
    <property type="entry name" value="UPF0182"/>
    <property type="match status" value="1"/>
</dbReference>
<reference evidence="1" key="1">
    <citation type="submission" date="2013-08" db="EMBL/GenBank/DDBJ databases">
        <authorList>
            <person name="Mendez C."/>
            <person name="Richter M."/>
            <person name="Ferrer M."/>
            <person name="Sanchez J."/>
        </authorList>
    </citation>
    <scope>NUCLEOTIDE SEQUENCE</scope>
</reference>
<dbReference type="GO" id="GO:0016020">
    <property type="term" value="C:membrane"/>
    <property type="evidence" value="ECO:0007669"/>
    <property type="project" value="InterPro"/>
</dbReference>
<name>T0ZQG4_9ZZZZ</name>
<comment type="caution">
    <text evidence="1">The sequence shown here is derived from an EMBL/GenBank/DDBJ whole genome shotgun (WGS) entry which is preliminary data.</text>
</comment>
<dbReference type="EMBL" id="AUZX01014856">
    <property type="protein sequence ID" value="EQD30974.1"/>
    <property type="molecule type" value="Genomic_DNA"/>
</dbReference>
<accession>T0ZQG4</accession>